<dbReference type="SUPFAM" id="SSF103473">
    <property type="entry name" value="MFS general substrate transporter"/>
    <property type="match status" value="1"/>
</dbReference>
<evidence type="ECO:0000256" key="1">
    <source>
        <dbReference type="ARBA" id="ARBA00004651"/>
    </source>
</evidence>
<feature type="transmembrane region" description="Helical" evidence="2">
    <location>
        <begin position="101"/>
        <end position="122"/>
    </location>
</feature>
<dbReference type="InterPro" id="IPR011701">
    <property type="entry name" value="MFS"/>
</dbReference>
<feature type="transmembrane region" description="Helical" evidence="2">
    <location>
        <begin position="170"/>
        <end position="191"/>
    </location>
</feature>
<feature type="transmembrane region" description="Helical" evidence="2">
    <location>
        <begin position="143"/>
        <end position="164"/>
    </location>
</feature>
<dbReference type="Proteomes" id="UP000308230">
    <property type="component" value="Unassembled WGS sequence"/>
</dbReference>
<dbReference type="GO" id="GO:0005886">
    <property type="term" value="C:plasma membrane"/>
    <property type="evidence" value="ECO:0007669"/>
    <property type="project" value="UniProtKB-SubCell"/>
</dbReference>
<feature type="transmembrane region" description="Helical" evidence="2">
    <location>
        <begin position="288"/>
        <end position="310"/>
    </location>
</feature>
<dbReference type="InterPro" id="IPR036259">
    <property type="entry name" value="MFS_trans_sf"/>
</dbReference>
<feature type="transmembrane region" description="Helical" evidence="2">
    <location>
        <begin position="12"/>
        <end position="37"/>
    </location>
</feature>
<accession>A0A5R9F235</accession>
<feature type="transmembrane region" description="Helical" evidence="2">
    <location>
        <begin position="74"/>
        <end position="95"/>
    </location>
</feature>
<feature type="transmembrane region" description="Helical" evidence="2">
    <location>
        <begin position="316"/>
        <end position="334"/>
    </location>
</feature>
<comment type="subcellular location">
    <subcellularLocation>
        <location evidence="1">Cell membrane</location>
        <topology evidence="1">Multi-pass membrane protein</topology>
    </subcellularLocation>
</comment>
<proteinExistence type="predicted"/>
<evidence type="ECO:0000313" key="3">
    <source>
        <dbReference type="EMBL" id="TLS37131.1"/>
    </source>
</evidence>
<dbReference type="EMBL" id="SWLG01000007">
    <property type="protein sequence ID" value="TLS37131.1"/>
    <property type="molecule type" value="Genomic_DNA"/>
</dbReference>
<sequence>MKQTTNEKLSIYNGIASTISTNTVNGFIPLFAIGVLGATNQQMGLITSLPSIIGMLALVPGAMWLNRVGSKRNFAALSTFATRFLFMLIFFIPFLPIENPVWLLVILIALVNFPGALSGLSWQSMIGDMIPEKRRGDFFSSRNRITTIVAMIMTFLTGFFIQQFDRENAFPYQILLAFGFIFAIIEVYFLFKHKEKRREKPAVVESNIKKPTLKVYKHKPYLYFICCALFFNFAAQMGWSIFSIYHVREAEATALWFSLFSVTNQIAQIISIKWWARHADKYGNTMMLVIVSAGMATAPILTVLSTNLVYITAINFWIGLFVSGMNLLLFNQLLNASPEKDRTNYIANYNFLLSFIGFFAPQFGVFLLNQFGMFSAMSITSVVRFMAGILFLVVAITFEKRSLKLLPKSI</sequence>
<organism evidence="3 4">
    <name type="scientific">Exobacillus caeni</name>
    <dbReference type="NCBI Taxonomy" id="2574798"/>
    <lineage>
        <taxon>Bacteria</taxon>
        <taxon>Bacillati</taxon>
        <taxon>Bacillota</taxon>
        <taxon>Bacilli</taxon>
        <taxon>Bacillales</taxon>
        <taxon>Guptibacillaceae</taxon>
        <taxon>Exobacillus</taxon>
    </lineage>
</organism>
<feature type="transmembrane region" description="Helical" evidence="2">
    <location>
        <begin position="374"/>
        <end position="398"/>
    </location>
</feature>
<dbReference type="Pfam" id="PF07690">
    <property type="entry name" value="MFS_1"/>
    <property type="match status" value="1"/>
</dbReference>
<protein>
    <submittedName>
        <fullName evidence="3">MFS transporter</fullName>
    </submittedName>
</protein>
<comment type="caution">
    <text evidence="3">The sequence shown here is derived from an EMBL/GenBank/DDBJ whole genome shotgun (WGS) entry which is preliminary data.</text>
</comment>
<evidence type="ECO:0000313" key="4">
    <source>
        <dbReference type="Proteomes" id="UP000308230"/>
    </source>
</evidence>
<reference evidence="3 4" key="1">
    <citation type="submission" date="2019-04" db="EMBL/GenBank/DDBJ databases">
        <title>Bacillus caeni sp. nov., a bacterium isolated from mangrove sediment.</title>
        <authorList>
            <person name="Huang H."/>
            <person name="Mo K."/>
            <person name="Hu Y."/>
        </authorList>
    </citation>
    <scope>NUCLEOTIDE SEQUENCE [LARGE SCALE GENOMIC DNA]</scope>
    <source>
        <strain evidence="3 4">HB172195</strain>
    </source>
</reference>
<dbReference type="PANTHER" id="PTHR23526">
    <property type="entry name" value="INTEGRAL MEMBRANE TRANSPORT PROTEIN-RELATED"/>
    <property type="match status" value="1"/>
</dbReference>
<name>A0A5R9F235_9BACL</name>
<keyword evidence="2" id="KW-0472">Membrane</keyword>
<dbReference type="Gene3D" id="1.20.1250.20">
    <property type="entry name" value="MFS general substrate transporter like domains"/>
    <property type="match status" value="1"/>
</dbReference>
<dbReference type="GO" id="GO:0022857">
    <property type="term" value="F:transmembrane transporter activity"/>
    <property type="evidence" value="ECO:0007669"/>
    <property type="project" value="InterPro"/>
</dbReference>
<keyword evidence="2" id="KW-0812">Transmembrane</keyword>
<feature type="transmembrane region" description="Helical" evidence="2">
    <location>
        <begin position="346"/>
        <end position="368"/>
    </location>
</feature>
<dbReference type="RefSeq" id="WP_138126512.1">
    <property type="nucleotide sequence ID" value="NZ_SWLG01000007.1"/>
</dbReference>
<gene>
    <name evidence="3" type="ORF">FCL54_11425</name>
</gene>
<evidence type="ECO:0000256" key="2">
    <source>
        <dbReference type="SAM" id="Phobius"/>
    </source>
</evidence>
<dbReference type="OrthoDB" id="1704268at2"/>
<keyword evidence="4" id="KW-1185">Reference proteome</keyword>
<dbReference type="InterPro" id="IPR052528">
    <property type="entry name" value="Sugar_transport-like"/>
</dbReference>
<feature type="transmembrane region" description="Helical" evidence="2">
    <location>
        <begin position="221"/>
        <end position="242"/>
    </location>
</feature>
<dbReference type="AlphaFoldDB" id="A0A5R9F235"/>
<dbReference type="PANTHER" id="PTHR23526:SF2">
    <property type="entry name" value="MAJOR FACILITATOR SUPERFAMILY (MFS) PROFILE DOMAIN-CONTAINING PROTEIN"/>
    <property type="match status" value="1"/>
</dbReference>
<keyword evidence="2" id="KW-1133">Transmembrane helix</keyword>
<feature type="transmembrane region" description="Helical" evidence="2">
    <location>
        <begin position="254"/>
        <end position="276"/>
    </location>
</feature>
<feature type="transmembrane region" description="Helical" evidence="2">
    <location>
        <begin position="43"/>
        <end position="65"/>
    </location>
</feature>